<name>A0A8B2NWB5_9HYPH</name>
<evidence type="ECO:0000256" key="2">
    <source>
        <dbReference type="ARBA" id="ARBA00022801"/>
    </source>
</evidence>
<dbReference type="AlphaFoldDB" id="A0A8B2NWB5"/>
<comment type="similarity">
    <text evidence="1">Belongs to the histone deacetylase family.</text>
</comment>
<sequence>MGKYGAVARVLADLGFGPFYEPAPAPAEWIALAHDRAYVDQVLSADVPAKVAREIGFPMTDSVALRARTASAGTTLTARLALEHGIACNTAGGSHHARREQGAGFCVFNDVAVAIRVLQADRAIGRALVFDCDVHQGDGTAWIFERDPAVSTVSIHGEHNYPVRKAPSTLDVPLPDGTEDEAYLAVLDETLEAALAMPADIVFYNAGVDPHRDDRLGRLALTDRGLAERDRRVIAAVQRRGLPFVGVLGGGYMTDVETLARRHAILHLMAREAMGVST</sequence>
<dbReference type="GO" id="GO:0004407">
    <property type="term" value="F:histone deacetylase activity"/>
    <property type="evidence" value="ECO:0007669"/>
    <property type="project" value="InterPro"/>
</dbReference>
<protein>
    <submittedName>
        <fullName evidence="4">Histone deacetylase</fullName>
    </submittedName>
</protein>
<keyword evidence="2" id="KW-0378">Hydrolase</keyword>
<dbReference type="GO" id="GO:0040029">
    <property type="term" value="P:epigenetic regulation of gene expression"/>
    <property type="evidence" value="ECO:0007669"/>
    <property type="project" value="TreeGrafter"/>
</dbReference>
<dbReference type="EMBL" id="QHHQ01000001">
    <property type="protein sequence ID" value="RAI04468.1"/>
    <property type="molecule type" value="Genomic_DNA"/>
</dbReference>
<dbReference type="InterPro" id="IPR037138">
    <property type="entry name" value="His_deacetylse_dom_sf"/>
</dbReference>
<dbReference type="OrthoDB" id="9808367at2"/>
<reference evidence="4 5" key="1">
    <citation type="submission" date="2018-05" db="EMBL/GenBank/DDBJ databases">
        <title>Acuticoccus sediminis sp. nov., isolated from deep-sea sediment of Indian Ocean.</title>
        <authorList>
            <person name="Liu X."/>
            <person name="Lai Q."/>
            <person name="Du Y."/>
            <person name="Sun F."/>
            <person name="Zhang X."/>
            <person name="Wang S."/>
            <person name="Shao Z."/>
        </authorList>
    </citation>
    <scope>NUCLEOTIDE SEQUENCE [LARGE SCALE GENOMIC DNA]</scope>
    <source>
        <strain evidence="4 5">PTG4-2</strain>
    </source>
</reference>
<dbReference type="InterPro" id="IPR044150">
    <property type="entry name" value="HDAC_classIV"/>
</dbReference>
<gene>
    <name evidence="4" type="ORF">DLJ53_02520</name>
</gene>
<dbReference type="CDD" id="cd09993">
    <property type="entry name" value="HDAC_classIV"/>
    <property type="match status" value="1"/>
</dbReference>
<comment type="caution">
    <text evidence="4">The sequence shown here is derived from an EMBL/GenBank/DDBJ whole genome shotgun (WGS) entry which is preliminary data.</text>
</comment>
<dbReference type="InterPro" id="IPR023696">
    <property type="entry name" value="Ureohydrolase_dom_sf"/>
</dbReference>
<evidence type="ECO:0000313" key="5">
    <source>
        <dbReference type="Proteomes" id="UP000249590"/>
    </source>
</evidence>
<dbReference type="PANTHER" id="PTHR10625">
    <property type="entry name" value="HISTONE DEACETYLASE HDAC1-RELATED"/>
    <property type="match status" value="1"/>
</dbReference>
<dbReference type="PRINTS" id="PR01270">
    <property type="entry name" value="HDASUPER"/>
</dbReference>
<dbReference type="PANTHER" id="PTHR10625:SF19">
    <property type="entry name" value="HISTONE DEACETYLASE 12"/>
    <property type="match status" value="1"/>
</dbReference>
<dbReference type="SUPFAM" id="SSF52768">
    <property type="entry name" value="Arginase/deacetylase"/>
    <property type="match status" value="1"/>
</dbReference>
<evidence type="ECO:0000256" key="1">
    <source>
        <dbReference type="ARBA" id="ARBA00005947"/>
    </source>
</evidence>
<accession>A0A8B2NWB5</accession>
<feature type="domain" description="Histone deacetylase" evidence="3">
    <location>
        <begin position="20"/>
        <end position="256"/>
    </location>
</feature>
<evidence type="ECO:0000259" key="3">
    <source>
        <dbReference type="Pfam" id="PF00850"/>
    </source>
</evidence>
<dbReference type="GO" id="GO:0016787">
    <property type="term" value="F:hydrolase activity"/>
    <property type="evidence" value="ECO:0007669"/>
    <property type="project" value="UniProtKB-KW"/>
</dbReference>
<evidence type="ECO:0000313" key="4">
    <source>
        <dbReference type="EMBL" id="RAI04468.1"/>
    </source>
</evidence>
<dbReference type="Proteomes" id="UP000249590">
    <property type="component" value="Unassembled WGS sequence"/>
</dbReference>
<dbReference type="InterPro" id="IPR000286">
    <property type="entry name" value="HDACs"/>
</dbReference>
<organism evidence="4 5">
    <name type="scientific">Acuticoccus sediminis</name>
    <dbReference type="NCBI Taxonomy" id="2184697"/>
    <lineage>
        <taxon>Bacteria</taxon>
        <taxon>Pseudomonadati</taxon>
        <taxon>Pseudomonadota</taxon>
        <taxon>Alphaproteobacteria</taxon>
        <taxon>Hyphomicrobiales</taxon>
        <taxon>Amorphaceae</taxon>
        <taxon>Acuticoccus</taxon>
    </lineage>
</organism>
<proteinExistence type="inferred from homology"/>
<dbReference type="Pfam" id="PF00850">
    <property type="entry name" value="Hist_deacetyl"/>
    <property type="match status" value="1"/>
</dbReference>
<keyword evidence="5" id="KW-1185">Reference proteome</keyword>
<dbReference type="Gene3D" id="3.40.800.20">
    <property type="entry name" value="Histone deacetylase domain"/>
    <property type="match status" value="1"/>
</dbReference>
<dbReference type="InterPro" id="IPR023801">
    <property type="entry name" value="His_deacetylse_dom"/>
</dbReference>